<organism evidence="3 4">
    <name type="scientific">Fasciolopsis buskii</name>
    <dbReference type="NCBI Taxonomy" id="27845"/>
    <lineage>
        <taxon>Eukaryota</taxon>
        <taxon>Metazoa</taxon>
        <taxon>Spiralia</taxon>
        <taxon>Lophotrochozoa</taxon>
        <taxon>Platyhelminthes</taxon>
        <taxon>Trematoda</taxon>
        <taxon>Digenea</taxon>
        <taxon>Plagiorchiida</taxon>
        <taxon>Echinostomata</taxon>
        <taxon>Echinostomatoidea</taxon>
        <taxon>Fasciolidae</taxon>
        <taxon>Fasciolopsis</taxon>
    </lineage>
</organism>
<feature type="coiled-coil region" evidence="1">
    <location>
        <begin position="32"/>
        <end position="66"/>
    </location>
</feature>
<reference evidence="3" key="1">
    <citation type="submission" date="2019-05" db="EMBL/GenBank/DDBJ databases">
        <title>Annotation for the trematode Fasciolopsis buski.</title>
        <authorList>
            <person name="Choi Y.-J."/>
        </authorList>
    </citation>
    <scope>NUCLEOTIDE SEQUENCE</scope>
    <source>
        <strain evidence="3">HT</strain>
        <tissue evidence="3">Whole worm</tissue>
    </source>
</reference>
<evidence type="ECO:0000313" key="4">
    <source>
        <dbReference type="Proteomes" id="UP000728185"/>
    </source>
</evidence>
<feature type="coiled-coil region" evidence="1">
    <location>
        <begin position="107"/>
        <end position="145"/>
    </location>
</feature>
<sequence>MDTPKWKLDIVNQLLLRDQLQANAFEDLIYYYGSLRSEVSHLDREKSRFEQELKARRQEISALTSKLEMSCAMKSYDYEQKIFRLQEEVTELHRQKGTLIKDEKFAMDITLKSLEEKNREIEEDKQKLLNRVAELQETIQELRNIEHDIKYRRTQEAIRKNLAEAASVVVDINEP</sequence>
<keyword evidence="1" id="KW-0175">Coiled coil</keyword>
<evidence type="ECO:0000259" key="2">
    <source>
        <dbReference type="Pfam" id="PF08614"/>
    </source>
</evidence>
<dbReference type="Gene3D" id="1.10.287.1490">
    <property type="match status" value="1"/>
</dbReference>
<protein>
    <recommendedName>
        <fullName evidence="2">Autophagy-related protein 16 domain-containing protein</fullName>
    </recommendedName>
</protein>
<keyword evidence="4" id="KW-1185">Reference proteome</keyword>
<gene>
    <name evidence="3" type="ORF">FBUS_09205</name>
</gene>
<dbReference type="AlphaFoldDB" id="A0A8E0S0B4"/>
<proteinExistence type="predicted"/>
<feature type="domain" description="Autophagy-related protein 16" evidence="2">
    <location>
        <begin position="9"/>
        <end position="143"/>
    </location>
</feature>
<dbReference type="Proteomes" id="UP000728185">
    <property type="component" value="Unassembled WGS sequence"/>
</dbReference>
<comment type="caution">
    <text evidence="3">The sequence shown here is derived from an EMBL/GenBank/DDBJ whole genome shotgun (WGS) entry which is preliminary data.</text>
</comment>
<dbReference type="EMBL" id="LUCM01002135">
    <property type="protein sequence ID" value="KAA0197789.1"/>
    <property type="molecule type" value="Genomic_DNA"/>
</dbReference>
<name>A0A8E0S0B4_9TREM</name>
<dbReference type="OrthoDB" id="6262491at2759"/>
<accession>A0A8E0S0B4</accession>
<dbReference type="InterPro" id="IPR013923">
    <property type="entry name" value="Autophagy-rel_prot_16_dom"/>
</dbReference>
<evidence type="ECO:0000256" key="1">
    <source>
        <dbReference type="SAM" id="Coils"/>
    </source>
</evidence>
<dbReference type="Pfam" id="PF08614">
    <property type="entry name" value="ATG16"/>
    <property type="match status" value="1"/>
</dbReference>
<evidence type="ECO:0000313" key="3">
    <source>
        <dbReference type="EMBL" id="KAA0197789.1"/>
    </source>
</evidence>